<keyword evidence="3" id="KW-1185">Reference proteome</keyword>
<dbReference type="AlphaFoldDB" id="A0A346B0D4"/>
<evidence type="ECO:0000256" key="1">
    <source>
        <dbReference type="SAM" id="MobiDB-lite"/>
    </source>
</evidence>
<accession>A0A346B0D4</accession>
<dbReference type="InterPro" id="IPR010106">
    <property type="entry name" value="RpnA"/>
</dbReference>
<organism evidence="2 3">
    <name type="scientific">Megasphaera stantonii</name>
    <dbReference type="NCBI Taxonomy" id="2144175"/>
    <lineage>
        <taxon>Bacteria</taxon>
        <taxon>Bacillati</taxon>
        <taxon>Bacillota</taxon>
        <taxon>Negativicutes</taxon>
        <taxon>Veillonellales</taxon>
        <taxon>Veillonellaceae</taxon>
        <taxon>Megasphaera</taxon>
    </lineage>
</organism>
<dbReference type="PANTHER" id="PTHR41317">
    <property type="entry name" value="PD-(D_E)XK NUCLEASE FAMILY TRANSPOSASE"/>
    <property type="match status" value="1"/>
</dbReference>
<feature type="region of interest" description="Disordered" evidence="1">
    <location>
        <begin position="250"/>
        <end position="282"/>
    </location>
</feature>
<evidence type="ECO:0000313" key="3">
    <source>
        <dbReference type="Proteomes" id="UP000254337"/>
    </source>
</evidence>
<protein>
    <submittedName>
        <fullName evidence="2">Rpn family recombination-promoting nuclease/putative transposase</fullName>
    </submittedName>
</protein>
<dbReference type="Pfam" id="PF12784">
    <property type="entry name" value="PDDEXK_2"/>
    <property type="match status" value="1"/>
</dbReference>
<sequence>MAQQLNRLNDVFFKYLLGDTKKKFLTLSFINGILNRTDDMLFIDLEFLDKEMTPIMQDGKVSVLDIRAKMNDGTQVNIEVQVCKDPDMARRSLYYWAKMYGSELREGEPYDKLMPAISINLMDFNAFAQYTTCHHSYHICNDETKDILIDDLEMHFIELEKIRIGDIRKLRKSERWIAYFSHQCSDEEREVLAMSEPAIKEAMKCEMYFTQDEKLRRKYEIQEKARRDYISMMHNIEKSRTEGWQKGLEEGRAEGLAEGREEGRAEGRKEGREEGRLEERKRLTEQTVATMLQEGLSHELIARIMGLPEETVHAIAAAQPAPATE</sequence>
<proteinExistence type="predicted"/>
<dbReference type="Proteomes" id="UP000254337">
    <property type="component" value="Chromosome"/>
</dbReference>
<evidence type="ECO:0000313" key="2">
    <source>
        <dbReference type="EMBL" id="AXL21577.1"/>
    </source>
</evidence>
<reference evidence="2 3" key="1">
    <citation type="submission" date="2018-05" db="EMBL/GenBank/DDBJ databases">
        <title>Complete genome sequence of Megasphaera sp. AJH120T, isolated from the ceca of a chicken.</title>
        <authorList>
            <person name="Maki J."/>
            <person name="Looft T."/>
        </authorList>
    </citation>
    <scope>NUCLEOTIDE SEQUENCE [LARGE SCALE GENOMIC DNA]</scope>
    <source>
        <strain evidence="2 3">AJH120</strain>
    </source>
</reference>
<name>A0A346B0D4_9FIRM</name>
<dbReference type="PANTHER" id="PTHR41317:SF1">
    <property type="entry name" value="PD-(D_E)XK NUCLEASE FAMILY TRANSPOSASE"/>
    <property type="match status" value="1"/>
</dbReference>
<dbReference type="OrthoDB" id="2973070at2"/>
<gene>
    <name evidence="2" type="ORF">DKB62_08365</name>
</gene>
<dbReference type="NCBIfam" id="TIGR01784">
    <property type="entry name" value="T_den_put_tspse"/>
    <property type="match status" value="1"/>
</dbReference>
<dbReference type="EMBL" id="CP029462">
    <property type="protein sequence ID" value="AXL21577.1"/>
    <property type="molecule type" value="Genomic_DNA"/>
</dbReference>
<dbReference type="KEGG" id="meg:DKB62_08365"/>
<dbReference type="RefSeq" id="WP_107195413.1">
    <property type="nucleotide sequence ID" value="NZ_CP029462.1"/>
</dbReference>